<dbReference type="Gene3D" id="3.90.950.20">
    <property type="entry name" value="CinA-like"/>
    <property type="match status" value="1"/>
</dbReference>
<keyword evidence="3" id="KW-1185">Reference proteome</keyword>
<protein>
    <submittedName>
        <fullName evidence="2">CinA family protein</fullName>
    </submittedName>
</protein>
<evidence type="ECO:0000259" key="1">
    <source>
        <dbReference type="Pfam" id="PF02464"/>
    </source>
</evidence>
<proteinExistence type="predicted"/>
<dbReference type="InterPro" id="IPR008136">
    <property type="entry name" value="CinA_C"/>
</dbReference>
<dbReference type="SUPFAM" id="SSF142433">
    <property type="entry name" value="CinA-like"/>
    <property type="match status" value="1"/>
</dbReference>
<gene>
    <name evidence="2" type="ORF">GWC95_05600</name>
</gene>
<dbReference type="Pfam" id="PF02464">
    <property type="entry name" value="CinA"/>
    <property type="match status" value="1"/>
</dbReference>
<accession>A0ABW9ZSH0</accession>
<evidence type="ECO:0000313" key="3">
    <source>
        <dbReference type="Proteomes" id="UP000753802"/>
    </source>
</evidence>
<feature type="domain" description="CinA C-terminal" evidence="1">
    <location>
        <begin position="5"/>
        <end position="123"/>
    </location>
</feature>
<evidence type="ECO:0000313" key="2">
    <source>
        <dbReference type="EMBL" id="NCI49387.1"/>
    </source>
</evidence>
<comment type="caution">
    <text evidence="2">The sequence shown here is derived from an EMBL/GenBank/DDBJ whole genome shotgun (WGS) entry which is preliminary data.</text>
</comment>
<name>A0ABW9ZSH0_9BACT</name>
<dbReference type="RefSeq" id="WP_161817713.1">
    <property type="nucleotide sequence ID" value="NZ_JAACJS010000011.1"/>
</dbReference>
<dbReference type="InterPro" id="IPR036653">
    <property type="entry name" value="CinA-like_C"/>
</dbReference>
<dbReference type="EMBL" id="JAACJS010000011">
    <property type="protein sequence ID" value="NCI49387.1"/>
    <property type="molecule type" value="Genomic_DNA"/>
</dbReference>
<reference evidence="2 3" key="1">
    <citation type="submission" date="2020-01" db="EMBL/GenBank/DDBJ databases">
        <title>Genome analysis.</title>
        <authorList>
            <person name="Wu S."/>
            <person name="Wang G."/>
        </authorList>
    </citation>
    <scope>NUCLEOTIDE SEQUENCE [LARGE SCALE GENOMIC DNA]</scope>
    <source>
        <strain evidence="2 3">SYL130</strain>
    </source>
</reference>
<dbReference type="NCBIfam" id="TIGR00199">
    <property type="entry name" value="PncC_domain"/>
    <property type="match status" value="1"/>
</dbReference>
<organism evidence="2 3">
    <name type="scientific">Sediminibacterium roseum</name>
    <dbReference type="NCBI Taxonomy" id="1978412"/>
    <lineage>
        <taxon>Bacteria</taxon>
        <taxon>Pseudomonadati</taxon>
        <taxon>Bacteroidota</taxon>
        <taxon>Chitinophagia</taxon>
        <taxon>Chitinophagales</taxon>
        <taxon>Chitinophagaceae</taxon>
        <taxon>Sediminibacterium</taxon>
    </lineage>
</organism>
<sequence length="162" mass="17940">MFNKELVDAVRDKMIARKETLAVAESVTSGYLQAAISNAKDAKDFFQGGITAYNLGQKYRHLLVDPIHAQACNCVSEQVAESMALHVCELFKSDWGVGVCGYAAAGKESGGEMYAYFAISYDNKIINSGRVESTKKEGEETQIYFTEILLQQLYAYLLQNPD</sequence>
<dbReference type="Proteomes" id="UP000753802">
    <property type="component" value="Unassembled WGS sequence"/>
</dbReference>